<organism evidence="3 4">
    <name type="scientific">Lysinibacillus alkalisoli</name>
    <dbReference type="NCBI Taxonomy" id="1911548"/>
    <lineage>
        <taxon>Bacteria</taxon>
        <taxon>Bacillati</taxon>
        <taxon>Bacillota</taxon>
        <taxon>Bacilli</taxon>
        <taxon>Bacillales</taxon>
        <taxon>Bacillaceae</taxon>
        <taxon>Lysinibacillus</taxon>
    </lineage>
</organism>
<reference evidence="3" key="1">
    <citation type="journal article" date="2014" name="Int. J. Syst. Evol. Microbiol.">
        <title>Complete genome sequence of Corynebacterium casei LMG S-19264T (=DSM 44701T), isolated from a smear-ripened cheese.</title>
        <authorList>
            <consortium name="US DOE Joint Genome Institute (JGI-PGF)"/>
            <person name="Walter F."/>
            <person name="Albersmeier A."/>
            <person name="Kalinowski J."/>
            <person name="Ruckert C."/>
        </authorList>
    </citation>
    <scope>NUCLEOTIDE SEQUENCE</scope>
    <source>
        <strain evidence="3">CGMCC 1.15760</strain>
    </source>
</reference>
<dbReference type="InterPro" id="IPR029070">
    <property type="entry name" value="Chitinase_insertion_sf"/>
</dbReference>
<dbReference type="Pfam" id="PF00704">
    <property type="entry name" value="Glyco_hydro_18"/>
    <property type="match status" value="1"/>
</dbReference>
<keyword evidence="1" id="KW-0732">Signal</keyword>
<dbReference type="Gene3D" id="3.20.20.80">
    <property type="entry name" value="Glycosidases"/>
    <property type="match status" value="1"/>
</dbReference>
<feature type="domain" description="GH18" evidence="2">
    <location>
        <begin position="121"/>
        <end position="324"/>
    </location>
</feature>
<dbReference type="PANTHER" id="PTHR46066:SF2">
    <property type="entry name" value="CHITINASE DOMAIN-CONTAINING PROTEIN 1"/>
    <property type="match status" value="1"/>
</dbReference>
<dbReference type="Proteomes" id="UP000616608">
    <property type="component" value="Unassembled WGS sequence"/>
</dbReference>
<sequence>MKRFGFILMISSLLFCVSCMSFEESATQNVSAKTSQLSAWVVDWDYEKSYTEAMQMNQLSSIQLFGLYFDHKNKFYETEDFKHLKKRAFEDQMQQVSLYLTVINDRFLPNGEAVQKDSAIVSTIVKTKKTRMAYIQQLVDIAIEQNYAGIEIDFEKVKDSDSHKLKLFYRDLYKKLQEHNKALRIVLEPSTISKQKDYVKGPEYVIMAYNLYGYHSGPGPKADYEFIEKLMKDSNHIPGKVTVAFATGGFDWSQGEITGITEQEAINRTGKHKVTRDAKSGALHFTYKDEYNNNHEIWYADEETLKGWMLHAKQLEAVNIAIWRTGGLSESTLKNITK</sequence>
<dbReference type="Gene3D" id="3.10.50.10">
    <property type="match status" value="1"/>
</dbReference>
<accession>A0A917G5S3</accession>
<keyword evidence="4" id="KW-1185">Reference proteome</keyword>
<evidence type="ECO:0000259" key="2">
    <source>
        <dbReference type="Pfam" id="PF00704"/>
    </source>
</evidence>
<comment type="caution">
    <text evidence="3">The sequence shown here is derived from an EMBL/GenBank/DDBJ whole genome shotgun (WGS) entry which is preliminary data.</text>
</comment>
<dbReference type="InterPro" id="IPR001223">
    <property type="entry name" value="Glyco_hydro18_cat"/>
</dbReference>
<dbReference type="SUPFAM" id="SSF51445">
    <property type="entry name" value="(Trans)glycosidases"/>
    <property type="match status" value="1"/>
</dbReference>
<dbReference type="PANTHER" id="PTHR46066">
    <property type="entry name" value="CHITINASE DOMAIN-CONTAINING PROTEIN 1 FAMILY MEMBER"/>
    <property type="match status" value="1"/>
</dbReference>
<dbReference type="InterPro" id="IPR017853">
    <property type="entry name" value="GH"/>
</dbReference>
<gene>
    <name evidence="3" type="ORF">GCM10007425_18430</name>
</gene>
<name>A0A917G5S3_9BACI</name>
<proteinExistence type="predicted"/>
<reference evidence="3" key="2">
    <citation type="submission" date="2020-09" db="EMBL/GenBank/DDBJ databases">
        <authorList>
            <person name="Sun Q."/>
            <person name="Zhou Y."/>
        </authorList>
    </citation>
    <scope>NUCLEOTIDE SEQUENCE</scope>
    <source>
        <strain evidence="3">CGMCC 1.15760</strain>
    </source>
</reference>
<protein>
    <recommendedName>
        <fullName evidence="2">GH18 domain-containing protein</fullName>
    </recommendedName>
</protein>
<evidence type="ECO:0000313" key="4">
    <source>
        <dbReference type="Proteomes" id="UP000616608"/>
    </source>
</evidence>
<dbReference type="RefSeq" id="WP_188614753.1">
    <property type="nucleotide sequence ID" value="NZ_BMJT01000005.1"/>
</dbReference>
<dbReference type="GO" id="GO:0005975">
    <property type="term" value="P:carbohydrate metabolic process"/>
    <property type="evidence" value="ECO:0007669"/>
    <property type="project" value="InterPro"/>
</dbReference>
<dbReference type="EMBL" id="BMJT01000005">
    <property type="protein sequence ID" value="GGG24265.1"/>
    <property type="molecule type" value="Genomic_DNA"/>
</dbReference>
<evidence type="ECO:0000313" key="3">
    <source>
        <dbReference type="EMBL" id="GGG24265.1"/>
    </source>
</evidence>
<feature type="chain" id="PRO_5038777068" description="GH18 domain-containing protein" evidence="1">
    <location>
        <begin position="27"/>
        <end position="338"/>
    </location>
</feature>
<dbReference type="AlphaFoldDB" id="A0A917G5S3"/>
<feature type="signal peptide" evidence="1">
    <location>
        <begin position="1"/>
        <end position="26"/>
    </location>
</feature>
<evidence type="ECO:0000256" key="1">
    <source>
        <dbReference type="SAM" id="SignalP"/>
    </source>
</evidence>